<evidence type="ECO:0000256" key="4">
    <source>
        <dbReference type="ARBA" id="ARBA00022980"/>
    </source>
</evidence>
<dbReference type="NCBIfam" id="TIGR00105">
    <property type="entry name" value="L31"/>
    <property type="match status" value="1"/>
</dbReference>
<keyword evidence="9" id="KW-1185">Reference proteome</keyword>
<comment type="caution">
    <text evidence="7">Lacks conserved residue(s) required for the propagation of feature annotation.</text>
</comment>
<evidence type="ECO:0000256" key="7">
    <source>
        <dbReference type="HAMAP-Rule" id="MF_00501"/>
    </source>
</evidence>
<dbReference type="PANTHER" id="PTHR33280:SF1">
    <property type="entry name" value="LARGE RIBOSOMAL SUBUNIT PROTEIN BL31C"/>
    <property type="match status" value="1"/>
</dbReference>
<name>A0A4P6MEI7_9MOLU</name>
<organism evidence="8 9">
    <name type="scientific">'Catharanthus roseus' aster yellows phytoplasma</name>
    <dbReference type="NCBI Taxonomy" id="1193712"/>
    <lineage>
        <taxon>Bacteria</taxon>
        <taxon>Bacillati</taxon>
        <taxon>Mycoplasmatota</taxon>
        <taxon>Mollicutes</taxon>
        <taxon>Acholeplasmatales</taxon>
        <taxon>Acholeplasmataceae</taxon>
        <taxon>Candidatus Phytoplasma</taxon>
        <taxon>16SrI (Aster yellows group)</taxon>
    </lineage>
</organism>
<dbReference type="HAMAP" id="MF_00501">
    <property type="entry name" value="Ribosomal_bL31_1"/>
    <property type="match status" value="1"/>
</dbReference>
<evidence type="ECO:0000313" key="8">
    <source>
        <dbReference type="EMBL" id="QBF24051.1"/>
    </source>
</evidence>
<dbReference type="RefSeq" id="WP_130427926.1">
    <property type="nucleotide sequence ID" value="NZ_CP035949.1"/>
</dbReference>
<keyword evidence="4 7" id="KW-0689">Ribosomal protein</keyword>
<dbReference type="SUPFAM" id="SSF143800">
    <property type="entry name" value="L28p-like"/>
    <property type="match status" value="1"/>
</dbReference>
<dbReference type="AlphaFoldDB" id="A0A4P6MEI7"/>
<dbReference type="GO" id="GO:1990904">
    <property type="term" value="C:ribonucleoprotein complex"/>
    <property type="evidence" value="ECO:0007669"/>
    <property type="project" value="UniProtKB-KW"/>
</dbReference>
<dbReference type="PANTHER" id="PTHR33280">
    <property type="entry name" value="50S RIBOSOMAL PROTEIN L31, CHLOROPLASTIC"/>
    <property type="match status" value="1"/>
</dbReference>
<dbReference type="GO" id="GO:0003735">
    <property type="term" value="F:structural constituent of ribosome"/>
    <property type="evidence" value="ECO:0007669"/>
    <property type="project" value="InterPro"/>
</dbReference>
<comment type="function">
    <text evidence="7">Binds the 23S rRNA.</text>
</comment>
<evidence type="ECO:0000256" key="1">
    <source>
        <dbReference type="ARBA" id="ARBA00009296"/>
    </source>
</evidence>
<evidence type="ECO:0000256" key="6">
    <source>
        <dbReference type="ARBA" id="ARBA00035687"/>
    </source>
</evidence>
<dbReference type="EMBL" id="CP035949">
    <property type="protein sequence ID" value="QBF24051.1"/>
    <property type="molecule type" value="Genomic_DNA"/>
</dbReference>
<dbReference type="Proteomes" id="UP000289726">
    <property type="component" value="Chromosome"/>
</dbReference>
<dbReference type="GO" id="GO:0005840">
    <property type="term" value="C:ribosome"/>
    <property type="evidence" value="ECO:0007669"/>
    <property type="project" value="UniProtKB-KW"/>
</dbReference>
<dbReference type="Gene3D" id="4.10.830.30">
    <property type="entry name" value="Ribosomal protein L31"/>
    <property type="match status" value="1"/>
</dbReference>
<dbReference type="NCBIfam" id="NF000612">
    <property type="entry name" value="PRK00019.1"/>
    <property type="match status" value="1"/>
</dbReference>
<evidence type="ECO:0000313" key="9">
    <source>
        <dbReference type="Proteomes" id="UP000289726"/>
    </source>
</evidence>
<dbReference type="GO" id="GO:0006412">
    <property type="term" value="P:translation"/>
    <property type="evidence" value="ECO:0007669"/>
    <property type="project" value="UniProtKB-UniRule"/>
</dbReference>
<dbReference type="InterPro" id="IPR002150">
    <property type="entry name" value="Ribosomal_bL31"/>
</dbReference>
<protein>
    <recommendedName>
        <fullName evidence="6 7">Large ribosomal subunit protein bL31</fullName>
    </recommendedName>
</protein>
<dbReference type="InterPro" id="IPR042105">
    <property type="entry name" value="Ribosomal_bL31_sf"/>
</dbReference>
<sequence>MKANIHPQFETVEVSCATCGKQHPIGTTVTSIKIETCSNCHPFYTGAQTFVVKAGPIDKFNKRYGITQDQKVKTVLLNADNQKETTEELIKNK</sequence>
<reference evidence="8 9" key="1">
    <citation type="submission" date="2019-02" db="EMBL/GenBank/DDBJ databases">
        <title>Draft Genome Sequence of Maize Bushy Stunt-like Phytoplasma group 16SrI-B (Aster yellows) in South Africa.</title>
        <authorList>
            <person name="Coetzee B."/>
            <person name="Douglas-Smit N."/>
            <person name="Maree H.J."/>
            <person name="Burger J.T."/>
            <person name="Kruger K."/>
            <person name="Pietersen G."/>
        </authorList>
    </citation>
    <scope>NUCLEOTIDE SEQUENCE [LARGE SCALE GENOMIC DNA]</scope>
    <source>
        <strain evidence="8 9">De Villa</strain>
    </source>
</reference>
<accession>A0A4P6MEI7</accession>
<evidence type="ECO:0000256" key="2">
    <source>
        <dbReference type="ARBA" id="ARBA00022730"/>
    </source>
</evidence>
<keyword evidence="3 7" id="KW-0694">RNA-binding</keyword>
<dbReference type="InterPro" id="IPR034704">
    <property type="entry name" value="Ribosomal_bL28/bL31-like_sf"/>
</dbReference>
<dbReference type="PRINTS" id="PR01249">
    <property type="entry name" value="RIBOSOMALL31"/>
</dbReference>
<keyword evidence="5 7" id="KW-0687">Ribonucleoprotein</keyword>
<comment type="subunit">
    <text evidence="7">Part of the 50S ribosomal subunit.</text>
</comment>
<comment type="similarity">
    <text evidence="1 7">Belongs to the bacterial ribosomal protein bL31 family. Type A subfamily.</text>
</comment>
<evidence type="ECO:0000256" key="3">
    <source>
        <dbReference type="ARBA" id="ARBA00022884"/>
    </source>
</evidence>
<dbReference type="GO" id="GO:0019843">
    <property type="term" value="F:rRNA binding"/>
    <property type="evidence" value="ECO:0007669"/>
    <property type="project" value="UniProtKB-KW"/>
</dbReference>
<dbReference type="Pfam" id="PF01197">
    <property type="entry name" value="Ribosomal_L31"/>
    <property type="match status" value="1"/>
</dbReference>
<keyword evidence="2 7" id="KW-0699">rRNA-binding</keyword>
<dbReference type="InterPro" id="IPR027491">
    <property type="entry name" value="Ribosomal_bL31_A"/>
</dbReference>
<proteinExistence type="inferred from homology"/>
<evidence type="ECO:0000256" key="5">
    <source>
        <dbReference type="ARBA" id="ARBA00023274"/>
    </source>
</evidence>
<gene>
    <name evidence="7" type="primary">rpmE</name>
    <name evidence="8" type="ORF">EXT02_02575</name>
</gene>